<evidence type="ECO:0000313" key="2">
    <source>
        <dbReference type="EMBL" id="MCT2593482.1"/>
    </source>
</evidence>
<evidence type="ECO:0000313" key="3">
    <source>
        <dbReference type="Proteomes" id="UP001156389"/>
    </source>
</evidence>
<evidence type="ECO:0000256" key="1">
    <source>
        <dbReference type="SAM" id="MobiDB-lite"/>
    </source>
</evidence>
<accession>A0ABT2JZZ1</accession>
<organism evidence="2 3">
    <name type="scientific">Streptomyces gossypii</name>
    <dbReference type="NCBI Taxonomy" id="2883101"/>
    <lineage>
        <taxon>Bacteria</taxon>
        <taxon>Bacillati</taxon>
        <taxon>Actinomycetota</taxon>
        <taxon>Actinomycetes</taxon>
        <taxon>Kitasatosporales</taxon>
        <taxon>Streptomycetaceae</taxon>
        <taxon>Streptomyces</taxon>
    </lineage>
</organism>
<feature type="region of interest" description="Disordered" evidence="1">
    <location>
        <begin position="280"/>
        <end position="304"/>
    </location>
</feature>
<dbReference type="EMBL" id="JAJAGO010000014">
    <property type="protein sequence ID" value="MCT2593482.1"/>
    <property type="molecule type" value="Genomic_DNA"/>
</dbReference>
<feature type="compositionally biased region" description="Pro residues" evidence="1">
    <location>
        <begin position="281"/>
        <end position="295"/>
    </location>
</feature>
<reference evidence="2 3" key="1">
    <citation type="submission" date="2021-10" db="EMBL/GenBank/DDBJ databases">
        <title>Streptomyces gossypii sp. nov., isolated from soil collected from cotton field.</title>
        <authorList>
            <person name="Ge X."/>
            <person name="Chen X."/>
            <person name="Liu W."/>
        </authorList>
    </citation>
    <scope>NUCLEOTIDE SEQUENCE [LARGE SCALE GENOMIC DNA]</scope>
    <source>
        <strain evidence="2 3">N2-109</strain>
    </source>
</reference>
<proteinExistence type="predicted"/>
<protein>
    <submittedName>
        <fullName evidence="2">Uncharacterized protein</fullName>
    </submittedName>
</protein>
<keyword evidence="3" id="KW-1185">Reference proteome</keyword>
<dbReference type="Proteomes" id="UP001156389">
    <property type="component" value="Unassembled WGS sequence"/>
</dbReference>
<comment type="caution">
    <text evidence="2">The sequence shown here is derived from an EMBL/GenBank/DDBJ whole genome shotgun (WGS) entry which is preliminary data.</text>
</comment>
<sequence length="304" mass="31910">MSRSQLAPGIEVVTVPGEGGGLALRTADGEFLRVGTGGVSQDALLARLTAGAGQRSGDAALDQIIEAFHEAGYLRAEAAEPRWPSARRDVWLLGAPALTAPLTAHLEPLGAVPRQVAPDRLAAFLGRQPSPGERRSTSGPDSPAAVVWCLDEPVSDGLWDGADHLPSLGVCWLRCHREGWQMWAEPPAAGPGDVTSAHVRARRLAATPAHRELAAYWSGARTAGAPAQLSTTGAALVAALLCADLTDWATGSTQPDHGLPAHRRLRRIDLRDLTVSEHPVLPVPDVAPLPPPRHPVPAGQRAGQ</sequence>
<gene>
    <name evidence="2" type="ORF">LHJ74_26845</name>
</gene>
<name>A0ABT2JZZ1_9ACTN</name>
<dbReference type="Gene3D" id="3.40.50.720">
    <property type="entry name" value="NAD(P)-binding Rossmann-like Domain"/>
    <property type="match status" value="1"/>
</dbReference>
<dbReference type="RefSeq" id="WP_260220859.1">
    <property type="nucleotide sequence ID" value="NZ_JAJAGO010000014.1"/>
</dbReference>